<accession>A0A412YTU1</accession>
<sequence>MLELNRVEIDVDKLILIIQAKGMTMEKFGYSIGRSRNYICSLRKNNMVPEPVRDLICEKLEIDPERIEKTQITSGGEVKILENIFKELQSIKNQISELADAQQAIYNKLQANTVQTARIKDVVDGLGQTESDRAESFLRETLKGGQVSAVELMQRADDEGIKRSELMKAKAKMDVKIYATGYGKNQKSWWSLK</sequence>
<name>A0A412YTU1_9FIRM</name>
<reference evidence="3 4" key="1">
    <citation type="submission" date="2018-08" db="EMBL/GenBank/DDBJ databases">
        <title>A genome reference for cultivated species of the human gut microbiota.</title>
        <authorList>
            <person name="Zou Y."/>
            <person name="Xue W."/>
            <person name="Luo G."/>
        </authorList>
    </citation>
    <scope>NUCLEOTIDE SEQUENCE [LARGE SCALE GENOMIC DNA]</scope>
    <source>
        <strain evidence="1 4">AF14-18</strain>
        <strain evidence="2 3">AM35-14</strain>
    </source>
</reference>
<dbReference type="Proteomes" id="UP000283975">
    <property type="component" value="Unassembled WGS sequence"/>
</dbReference>
<dbReference type="EMBL" id="QRZM01000025">
    <property type="protein sequence ID" value="RGV69138.1"/>
    <property type="molecule type" value="Genomic_DNA"/>
</dbReference>
<dbReference type="Proteomes" id="UP000284543">
    <property type="component" value="Unassembled WGS sequence"/>
</dbReference>
<evidence type="ECO:0000313" key="3">
    <source>
        <dbReference type="Proteomes" id="UP000283975"/>
    </source>
</evidence>
<dbReference type="AlphaFoldDB" id="A0A412YTU1"/>
<comment type="caution">
    <text evidence="1">The sequence shown here is derived from an EMBL/GenBank/DDBJ whole genome shotgun (WGS) entry which is preliminary data.</text>
</comment>
<dbReference type="RefSeq" id="WP_118019683.1">
    <property type="nucleotide sequence ID" value="NZ_QRZM01000025.1"/>
</dbReference>
<protein>
    <submittedName>
        <fullName evidence="1">Uncharacterized protein</fullName>
    </submittedName>
</protein>
<gene>
    <name evidence="2" type="ORF">DW839_28000</name>
    <name evidence="1" type="ORF">DWW02_28520</name>
</gene>
<evidence type="ECO:0000313" key="1">
    <source>
        <dbReference type="EMBL" id="RGV69138.1"/>
    </source>
</evidence>
<dbReference type="EMBL" id="QSHZ01000044">
    <property type="protein sequence ID" value="RHC49163.1"/>
    <property type="molecule type" value="Genomic_DNA"/>
</dbReference>
<proteinExistence type="predicted"/>
<organism evidence="1 4">
    <name type="scientific">Enterocloster bolteae</name>
    <dbReference type="NCBI Taxonomy" id="208479"/>
    <lineage>
        <taxon>Bacteria</taxon>
        <taxon>Bacillati</taxon>
        <taxon>Bacillota</taxon>
        <taxon>Clostridia</taxon>
        <taxon>Lachnospirales</taxon>
        <taxon>Lachnospiraceae</taxon>
        <taxon>Enterocloster</taxon>
    </lineage>
</organism>
<evidence type="ECO:0000313" key="2">
    <source>
        <dbReference type="EMBL" id="RHC49163.1"/>
    </source>
</evidence>
<evidence type="ECO:0000313" key="4">
    <source>
        <dbReference type="Proteomes" id="UP000284543"/>
    </source>
</evidence>